<feature type="domain" description="Histidine kinase" evidence="9">
    <location>
        <begin position="127"/>
        <end position="368"/>
    </location>
</feature>
<feature type="coiled-coil region" evidence="7">
    <location>
        <begin position="93"/>
        <end position="127"/>
    </location>
</feature>
<sequence length="370" mass="42106">MRLVLSSRSIALLLSGLVAVVLTALVLAVPTMPREQAVLAAAITVAACFLLLYLLFEALIFREVNNIYQELDYIKRKDFRRLSNKLLFRPEPLKRMREEILDMAQRKQQEIDELKRLQELRREFLADVSHELKTPIFAAQGFVHTVLDEEEESPNGSMDAATRRKFLRKAATSLDALDQLVQDLVTISQLEKGVLRMRRQSFDLPQLVRDIFEQLELQAARRQVSLELRVASAEADGSEAQMPDVTRSVLVLADRGRIRQVLINLIDNAIKYGREQGQVMVSLETGPKKVLIQVHDDGEGIAKQHQQRIFERFYRIDKSRTRESRAAGGTGLGLAISKHLVEAHKSIIRVRSEPGQGTTLEFKLPRPRQK</sequence>
<protein>
    <recommendedName>
        <fullName evidence="2">histidine kinase</fullName>
        <ecNumber evidence="2">2.7.13.3</ecNumber>
    </recommendedName>
</protein>
<keyword evidence="8" id="KW-0812">Transmembrane</keyword>
<dbReference type="GO" id="GO:0000155">
    <property type="term" value="F:phosphorelay sensor kinase activity"/>
    <property type="evidence" value="ECO:0007669"/>
    <property type="project" value="InterPro"/>
</dbReference>
<dbReference type="PROSITE" id="PS50109">
    <property type="entry name" value="HIS_KIN"/>
    <property type="match status" value="1"/>
</dbReference>
<dbReference type="GO" id="GO:0005524">
    <property type="term" value="F:ATP binding"/>
    <property type="evidence" value="ECO:0007669"/>
    <property type="project" value="UniProtKB-KW"/>
</dbReference>
<keyword evidence="7" id="KW-0175">Coiled coil</keyword>
<evidence type="ECO:0000256" key="6">
    <source>
        <dbReference type="ARBA" id="ARBA00023012"/>
    </source>
</evidence>
<dbReference type="EC" id="2.7.13.3" evidence="2"/>
<keyword evidence="10" id="KW-0547">Nucleotide-binding</keyword>
<keyword evidence="3" id="KW-0597">Phosphoprotein</keyword>
<evidence type="ECO:0000256" key="3">
    <source>
        <dbReference type="ARBA" id="ARBA00022553"/>
    </source>
</evidence>
<keyword evidence="11" id="KW-1185">Reference proteome</keyword>
<keyword evidence="10" id="KW-0067">ATP-binding</keyword>
<dbReference type="InterPro" id="IPR050736">
    <property type="entry name" value="Sensor_HK_Regulatory"/>
</dbReference>
<dbReference type="InterPro" id="IPR003594">
    <property type="entry name" value="HATPase_dom"/>
</dbReference>
<dbReference type="InterPro" id="IPR003661">
    <property type="entry name" value="HisK_dim/P_dom"/>
</dbReference>
<comment type="caution">
    <text evidence="10">The sequence shown here is derived from an EMBL/GenBank/DDBJ whole genome shotgun (WGS) entry which is preliminary data.</text>
</comment>
<evidence type="ECO:0000256" key="4">
    <source>
        <dbReference type="ARBA" id="ARBA00022679"/>
    </source>
</evidence>
<dbReference type="Pfam" id="PF00512">
    <property type="entry name" value="HisKA"/>
    <property type="match status" value="1"/>
</dbReference>
<keyword evidence="4" id="KW-0808">Transferase</keyword>
<dbReference type="AlphaFoldDB" id="A0A7Y7PNA3"/>
<gene>
    <name evidence="10" type="ORF">HW554_07105</name>
</gene>
<dbReference type="InterPro" id="IPR036097">
    <property type="entry name" value="HisK_dim/P_sf"/>
</dbReference>
<dbReference type="EMBL" id="JABKAU010000010">
    <property type="protein sequence ID" value="NVO30971.1"/>
    <property type="molecule type" value="Genomic_DNA"/>
</dbReference>
<dbReference type="InterPro" id="IPR005467">
    <property type="entry name" value="His_kinase_dom"/>
</dbReference>
<dbReference type="SUPFAM" id="SSF47384">
    <property type="entry name" value="Homodimeric domain of signal transducing histidine kinase"/>
    <property type="match status" value="1"/>
</dbReference>
<evidence type="ECO:0000259" key="9">
    <source>
        <dbReference type="PROSITE" id="PS50109"/>
    </source>
</evidence>
<keyword evidence="6" id="KW-0902">Two-component regulatory system</keyword>
<dbReference type="PRINTS" id="PR00344">
    <property type="entry name" value="BCTRLSENSOR"/>
</dbReference>
<evidence type="ECO:0000256" key="7">
    <source>
        <dbReference type="SAM" id="Coils"/>
    </source>
</evidence>
<accession>A0A7Y7PNA3</accession>
<evidence type="ECO:0000256" key="2">
    <source>
        <dbReference type="ARBA" id="ARBA00012438"/>
    </source>
</evidence>
<dbReference type="Pfam" id="PF02518">
    <property type="entry name" value="HATPase_c"/>
    <property type="match status" value="1"/>
</dbReference>
<dbReference type="CDD" id="cd00082">
    <property type="entry name" value="HisKA"/>
    <property type="match status" value="1"/>
</dbReference>
<dbReference type="InterPro" id="IPR004358">
    <property type="entry name" value="Sig_transdc_His_kin-like_C"/>
</dbReference>
<dbReference type="Gene3D" id="3.30.565.10">
    <property type="entry name" value="Histidine kinase-like ATPase, C-terminal domain"/>
    <property type="match status" value="1"/>
</dbReference>
<evidence type="ECO:0000256" key="8">
    <source>
        <dbReference type="SAM" id="Phobius"/>
    </source>
</evidence>
<dbReference type="PANTHER" id="PTHR43711:SF1">
    <property type="entry name" value="HISTIDINE KINASE 1"/>
    <property type="match status" value="1"/>
</dbReference>
<comment type="catalytic activity">
    <reaction evidence="1">
        <text>ATP + protein L-histidine = ADP + protein N-phospho-L-histidine.</text>
        <dbReference type="EC" id="2.7.13.3"/>
    </reaction>
</comment>
<proteinExistence type="predicted"/>
<keyword evidence="8" id="KW-1133">Transmembrane helix</keyword>
<feature type="transmembrane region" description="Helical" evidence="8">
    <location>
        <begin position="38"/>
        <end position="56"/>
    </location>
</feature>
<name>A0A7Y7PNA3_9BACT</name>
<dbReference type="InterPro" id="IPR036890">
    <property type="entry name" value="HATPase_C_sf"/>
</dbReference>
<evidence type="ECO:0000256" key="1">
    <source>
        <dbReference type="ARBA" id="ARBA00000085"/>
    </source>
</evidence>
<dbReference type="FunFam" id="3.30.565.10:FF:000006">
    <property type="entry name" value="Sensor histidine kinase WalK"/>
    <property type="match status" value="1"/>
</dbReference>
<evidence type="ECO:0000256" key="5">
    <source>
        <dbReference type="ARBA" id="ARBA00022777"/>
    </source>
</evidence>
<dbReference type="RefSeq" id="WP_176907894.1">
    <property type="nucleotide sequence ID" value="NZ_JABKAU010000010.1"/>
</dbReference>
<dbReference type="SMART" id="SM00388">
    <property type="entry name" value="HisKA"/>
    <property type="match status" value="1"/>
</dbReference>
<organism evidence="10 11">
    <name type="scientific">Hymenobacter lapidiphilus</name>
    <dbReference type="NCBI Taxonomy" id="2608003"/>
    <lineage>
        <taxon>Bacteria</taxon>
        <taxon>Pseudomonadati</taxon>
        <taxon>Bacteroidota</taxon>
        <taxon>Cytophagia</taxon>
        <taxon>Cytophagales</taxon>
        <taxon>Hymenobacteraceae</taxon>
        <taxon>Hymenobacter</taxon>
    </lineage>
</organism>
<reference evidence="10 11" key="1">
    <citation type="submission" date="2020-05" db="EMBL/GenBank/DDBJ databases">
        <title>Hymenobacter terrestris sp. nov. and Hymenobacter lapidiphilus sp. nov., isolated from regoliths in Antarctica.</title>
        <authorList>
            <person name="Sedlacek I."/>
            <person name="Pantucek R."/>
            <person name="Zeman M."/>
            <person name="Holochova P."/>
            <person name="Kralova S."/>
            <person name="Stankova E."/>
            <person name="Sedo O."/>
            <person name="Micenkova L."/>
            <person name="Svec P."/>
            <person name="Gupta V."/>
            <person name="Sood U."/>
            <person name="Korpole U.S."/>
            <person name="Lal R."/>
        </authorList>
    </citation>
    <scope>NUCLEOTIDE SEQUENCE [LARGE SCALE GENOMIC DNA]</scope>
    <source>
        <strain evidence="10 11">P5342</strain>
    </source>
</reference>
<evidence type="ECO:0000313" key="11">
    <source>
        <dbReference type="Proteomes" id="UP000565521"/>
    </source>
</evidence>
<evidence type="ECO:0000313" key="10">
    <source>
        <dbReference type="EMBL" id="NVO30971.1"/>
    </source>
</evidence>
<dbReference type="Proteomes" id="UP000565521">
    <property type="component" value="Unassembled WGS sequence"/>
</dbReference>
<dbReference type="SMART" id="SM00387">
    <property type="entry name" value="HATPase_c"/>
    <property type="match status" value="1"/>
</dbReference>
<dbReference type="PANTHER" id="PTHR43711">
    <property type="entry name" value="TWO-COMPONENT HISTIDINE KINASE"/>
    <property type="match status" value="1"/>
</dbReference>
<keyword evidence="8" id="KW-0472">Membrane</keyword>
<dbReference type="Gene3D" id="1.10.287.130">
    <property type="match status" value="1"/>
</dbReference>
<keyword evidence="5" id="KW-0418">Kinase</keyword>
<dbReference type="CDD" id="cd00075">
    <property type="entry name" value="HATPase"/>
    <property type="match status" value="1"/>
</dbReference>
<dbReference type="SUPFAM" id="SSF55874">
    <property type="entry name" value="ATPase domain of HSP90 chaperone/DNA topoisomerase II/histidine kinase"/>
    <property type="match status" value="1"/>
</dbReference>